<name>A0ABW8THW7_9CLOT</name>
<evidence type="ECO:0000313" key="6">
    <source>
        <dbReference type="EMBL" id="MFL0251896.1"/>
    </source>
</evidence>
<dbReference type="Proteomes" id="UP001623592">
    <property type="component" value="Unassembled WGS sequence"/>
</dbReference>
<keyword evidence="7" id="KW-1185">Reference proteome</keyword>
<dbReference type="Gene3D" id="3.40.50.300">
    <property type="entry name" value="P-loop containing nucleotide triphosphate hydrolases"/>
    <property type="match status" value="1"/>
</dbReference>
<dbReference type="Pfam" id="PF00005">
    <property type="entry name" value="ABC_tran"/>
    <property type="match status" value="1"/>
</dbReference>
<dbReference type="GO" id="GO:0005524">
    <property type="term" value="F:ATP binding"/>
    <property type="evidence" value="ECO:0007669"/>
    <property type="project" value="UniProtKB-KW"/>
</dbReference>
<dbReference type="InterPro" id="IPR003439">
    <property type="entry name" value="ABC_transporter-like_ATP-bd"/>
</dbReference>
<proteinExistence type="inferred from homology"/>
<dbReference type="EMBL" id="JBJIAA010000013">
    <property type="protein sequence ID" value="MFL0251896.1"/>
    <property type="molecule type" value="Genomic_DNA"/>
</dbReference>
<evidence type="ECO:0000256" key="4">
    <source>
        <dbReference type="ARBA" id="ARBA00022840"/>
    </source>
</evidence>
<sequence length="241" mass="27057">MPDIISLNDVSKVYGKVIKTKVLKDVNISFEEGTFNSIIGASGSGKSTLLNIMGTLDKPTTGEIYINGVRTDTMKKNELLELRNKTIGFIFQFHYLLPEFTVLENVMMPYMIGNSKPSREILERANELLELVGLSKVKNNFANNISGGQQERTAIARALINNPKIVLSDEPTGNLDSEATVNIYKLLRGINEKMKTTFIVITHDNRIAEKADRIVEIKDGKVIGDSFKEKWPSYRCLVLRM</sequence>
<evidence type="ECO:0000256" key="3">
    <source>
        <dbReference type="ARBA" id="ARBA00022741"/>
    </source>
</evidence>
<dbReference type="SMART" id="SM00382">
    <property type="entry name" value="AAA"/>
    <property type="match status" value="1"/>
</dbReference>
<evidence type="ECO:0000313" key="7">
    <source>
        <dbReference type="Proteomes" id="UP001623592"/>
    </source>
</evidence>
<feature type="domain" description="ABC transporter" evidence="5">
    <location>
        <begin position="5"/>
        <end position="240"/>
    </location>
</feature>
<dbReference type="SUPFAM" id="SSF52540">
    <property type="entry name" value="P-loop containing nucleoside triphosphate hydrolases"/>
    <property type="match status" value="1"/>
</dbReference>
<keyword evidence="4 6" id="KW-0067">ATP-binding</keyword>
<dbReference type="PROSITE" id="PS50893">
    <property type="entry name" value="ABC_TRANSPORTER_2"/>
    <property type="match status" value="1"/>
</dbReference>
<reference evidence="6 7" key="1">
    <citation type="submission" date="2024-11" db="EMBL/GenBank/DDBJ databases">
        <authorList>
            <person name="Heng Y.C."/>
            <person name="Lim A.C.H."/>
            <person name="Lee J.K.Y."/>
            <person name="Kittelmann S."/>
        </authorList>
    </citation>
    <scope>NUCLEOTIDE SEQUENCE [LARGE SCALE GENOMIC DNA]</scope>
    <source>
        <strain evidence="6 7">WILCCON 0114</strain>
    </source>
</reference>
<keyword evidence="2" id="KW-0813">Transport</keyword>
<dbReference type="PANTHER" id="PTHR42798:SF7">
    <property type="entry name" value="ALPHA-D-RIBOSE 1-METHYLPHOSPHONATE 5-TRIPHOSPHATE SYNTHASE SUBUNIT PHNL"/>
    <property type="match status" value="1"/>
</dbReference>
<organism evidence="6 7">
    <name type="scientific">Clostridium neuense</name>
    <dbReference type="NCBI Taxonomy" id="1728934"/>
    <lineage>
        <taxon>Bacteria</taxon>
        <taxon>Bacillati</taxon>
        <taxon>Bacillota</taxon>
        <taxon>Clostridia</taxon>
        <taxon>Eubacteriales</taxon>
        <taxon>Clostridiaceae</taxon>
        <taxon>Clostridium</taxon>
    </lineage>
</organism>
<evidence type="ECO:0000256" key="2">
    <source>
        <dbReference type="ARBA" id="ARBA00022448"/>
    </source>
</evidence>
<comment type="caution">
    <text evidence="6">The sequence shown here is derived from an EMBL/GenBank/DDBJ whole genome shotgun (WGS) entry which is preliminary data.</text>
</comment>
<comment type="similarity">
    <text evidence="1">Belongs to the ABC transporter superfamily.</text>
</comment>
<dbReference type="InterPro" id="IPR017911">
    <property type="entry name" value="MacB-like_ATP-bd"/>
</dbReference>
<evidence type="ECO:0000259" key="5">
    <source>
        <dbReference type="PROSITE" id="PS50893"/>
    </source>
</evidence>
<dbReference type="InterPro" id="IPR003593">
    <property type="entry name" value="AAA+_ATPase"/>
</dbReference>
<protein>
    <submittedName>
        <fullName evidence="6">ABC transporter ATP-binding protein</fullName>
    </submittedName>
</protein>
<gene>
    <name evidence="6" type="ORF">ACJDT4_15870</name>
</gene>
<dbReference type="RefSeq" id="WP_406788546.1">
    <property type="nucleotide sequence ID" value="NZ_JBJIAA010000013.1"/>
</dbReference>
<evidence type="ECO:0000256" key="1">
    <source>
        <dbReference type="ARBA" id="ARBA00005417"/>
    </source>
</evidence>
<accession>A0ABW8THW7</accession>
<dbReference type="CDD" id="cd03255">
    <property type="entry name" value="ABC_MJ0796_LolCDE_FtsE"/>
    <property type="match status" value="1"/>
</dbReference>
<dbReference type="PANTHER" id="PTHR42798">
    <property type="entry name" value="LIPOPROTEIN-RELEASING SYSTEM ATP-BINDING PROTEIN LOLD"/>
    <property type="match status" value="1"/>
</dbReference>
<dbReference type="InterPro" id="IPR027417">
    <property type="entry name" value="P-loop_NTPase"/>
</dbReference>
<keyword evidence="3" id="KW-0547">Nucleotide-binding</keyword>